<evidence type="ECO:0000259" key="9">
    <source>
        <dbReference type="PROSITE" id="PS50885"/>
    </source>
</evidence>
<accession>A0A178KHP0</accession>
<protein>
    <submittedName>
        <fullName evidence="10">Chemotaxis protein</fullName>
    </submittedName>
</protein>
<evidence type="ECO:0000313" key="11">
    <source>
        <dbReference type="Proteomes" id="UP000078503"/>
    </source>
</evidence>
<sequence length="542" mass="60119">MNINWTLKTKLAALFATMALLITLSLSYFSYQTLKSSTLDGIDSELKTAVYATQQIIGRDRHNDLENGKQFYDELSRQLTEFTQQSGLDWAYSTVMRNGRVYYTYINQSNEEARNGYYKNWFQEEYDIVPAMLNEAFRTQQIQFEEYQGEFGRYRSIFVPFHTANGELYVIGVDLALRDIDALLDKELKQICLTAFIILALSLLAGRLIAERIVAPINALNRVLMNIANGDWNLTQRVPVTSQDEVGMMSSAFNTFMAALRERLLEVNQSTESVAAITAQLDQVVDDVTKRSVEQAENVSSSAAAIEELATSSQSITEVVSLSNTKMAHFEQHTQNTVGAINNAVSGMQRVQEETNVVASQLEQLDSRASEINSIVEVIKGIAEQTNLLALNAAIEAARAGEQGRGFAVVADEVRQLSERTAKATVEIGTMINTIQNDTSGATETMQQAVNQVDSCVQHADTANQSLNGFRTEINTVAEGMEEITESVKEQAYASEHLSSNVANLSKSADENRLSTQDAQQGVEELKRRASALRDVVQLFTL</sequence>
<dbReference type="SUPFAM" id="SSF58104">
    <property type="entry name" value="Methyl-accepting chemotaxis protein (MCP) signaling domain"/>
    <property type="match status" value="1"/>
</dbReference>
<dbReference type="GO" id="GO:0004888">
    <property type="term" value="F:transmembrane signaling receptor activity"/>
    <property type="evidence" value="ECO:0007669"/>
    <property type="project" value="InterPro"/>
</dbReference>
<dbReference type="PRINTS" id="PR00260">
    <property type="entry name" value="CHEMTRNSDUCR"/>
</dbReference>
<feature type="domain" description="Methyl-accepting transducer" evidence="8">
    <location>
        <begin position="270"/>
        <end position="506"/>
    </location>
</feature>
<evidence type="ECO:0000256" key="4">
    <source>
        <dbReference type="ARBA" id="ARBA00023136"/>
    </source>
</evidence>
<evidence type="ECO:0000256" key="1">
    <source>
        <dbReference type="ARBA" id="ARBA00004141"/>
    </source>
</evidence>
<dbReference type="PANTHER" id="PTHR32089">
    <property type="entry name" value="METHYL-ACCEPTING CHEMOTAXIS PROTEIN MCPB"/>
    <property type="match status" value="1"/>
</dbReference>
<dbReference type="Pfam" id="PF00015">
    <property type="entry name" value="MCPsignal"/>
    <property type="match status" value="1"/>
</dbReference>
<keyword evidence="2" id="KW-0812">Transmembrane</keyword>
<evidence type="ECO:0000256" key="6">
    <source>
        <dbReference type="ARBA" id="ARBA00029447"/>
    </source>
</evidence>
<dbReference type="CDD" id="cd11386">
    <property type="entry name" value="MCP_signal"/>
    <property type="match status" value="1"/>
</dbReference>
<evidence type="ECO:0000313" key="10">
    <source>
        <dbReference type="EMBL" id="OAN16751.1"/>
    </source>
</evidence>
<dbReference type="GO" id="GO:0016020">
    <property type="term" value="C:membrane"/>
    <property type="evidence" value="ECO:0007669"/>
    <property type="project" value="UniProtKB-SubCell"/>
</dbReference>
<dbReference type="FunFam" id="1.10.287.950:FF:000001">
    <property type="entry name" value="Methyl-accepting chemotaxis sensory transducer"/>
    <property type="match status" value="1"/>
</dbReference>
<comment type="subcellular location">
    <subcellularLocation>
        <location evidence="1">Membrane</location>
        <topology evidence="1">Multi-pass membrane protein</topology>
    </subcellularLocation>
</comment>
<dbReference type="RefSeq" id="WP_068330744.1">
    <property type="nucleotide sequence ID" value="NZ_LVHF01000017.1"/>
</dbReference>
<evidence type="ECO:0000256" key="5">
    <source>
        <dbReference type="ARBA" id="ARBA00023224"/>
    </source>
</evidence>
<keyword evidence="4" id="KW-0472">Membrane</keyword>
<gene>
    <name evidence="10" type="ORF">A3K86_09915</name>
</gene>
<dbReference type="InterPro" id="IPR004090">
    <property type="entry name" value="Chemotax_Me-accpt_rcpt"/>
</dbReference>
<organism evidence="10 11">
    <name type="scientific">Photobacterium jeanii</name>
    <dbReference type="NCBI Taxonomy" id="858640"/>
    <lineage>
        <taxon>Bacteria</taxon>
        <taxon>Pseudomonadati</taxon>
        <taxon>Pseudomonadota</taxon>
        <taxon>Gammaproteobacteria</taxon>
        <taxon>Vibrionales</taxon>
        <taxon>Vibrionaceae</taxon>
        <taxon>Photobacterium</taxon>
    </lineage>
</organism>
<dbReference type="Pfam" id="PF00672">
    <property type="entry name" value="HAMP"/>
    <property type="match status" value="1"/>
</dbReference>
<dbReference type="SMART" id="SM00304">
    <property type="entry name" value="HAMP"/>
    <property type="match status" value="1"/>
</dbReference>
<dbReference type="SMART" id="SM00283">
    <property type="entry name" value="MA"/>
    <property type="match status" value="1"/>
</dbReference>
<evidence type="ECO:0000259" key="8">
    <source>
        <dbReference type="PROSITE" id="PS50111"/>
    </source>
</evidence>
<dbReference type="GO" id="GO:0007165">
    <property type="term" value="P:signal transduction"/>
    <property type="evidence" value="ECO:0007669"/>
    <property type="project" value="UniProtKB-KW"/>
</dbReference>
<name>A0A178KHP0_9GAMM</name>
<dbReference type="CDD" id="cd06225">
    <property type="entry name" value="HAMP"/>
    <property type="match status" value="1"/>
</dbReference>
<dbReference type="OrthoDB" id="8613753at2"/>
<keyword evidence="5 7" id="KW-0807">Transducer</keyword>
<dbReference type="Gene3D" id="1.10.287.950">
    <property type="entry name" value="Methyl-accepting chemotaxis protein"/>
    <property type="match status" value="1"/>
</dbReference>
<dbReference type="InterPro" id="IPR004089">
    <property type="entry name" value="MCPsignal_dom"/>
</dbReference>
<dbReference type="PANTHER" id="PTHR32089:SF119">
    <property type="entry name" value="METHYL-ACCEPTING CHEMOTAXIS PROTEIN CTPL"/>
    <property type="match status" value="1"/>
</dbReference>
<dbReference type="Proteomes" id="UP000078503">
    <property type="component" value="Unassembled WGS sequence"/>
</dbReference>
<dbReference type="InterPro" id="IPR003660">
    <property type="entry name" value="HAMP_dom"/>
</dbReference>
<dbReference type="EMBL" id="LVHF01000017">
    <property type="protein sequence ID" value="OAN16751.1"/>
    <property type="molecule type" value="Genomic_DNA"/>
</dbReference>
<reference evidence="10 11" key="1">
    <citation type="submission" date="2016-03" db="EMBL/GenBank/DDBJ databases">
        <title>Photobacterium proteolyticum sp. nov. a protease producing bacterium isolated from ocean sediments of Laizhou Bay.</title>
        <authorList>
            <person name="Li Y."/>
        </authorList>
    </citation>
    <scope>NUCLEOTIDE SEQUENCE [LARGE SCALE GENOMIC DNA]</scope>
    <source>
        <strain evidence="10 11">R-40508</strain>
    </source>
</reference>
<evidence type="ECO:0000256" key="7">
    <source>
        <dbReference type="PROSITE-ProRule" id="PRU00284"/>
    </source>
</evidence>
<dbReference type="PROSITE" id="PS50111">
    <property type="entry name" value="CHEMOTAXIS_TRANSDUC_2"/>
    <property type="match status" value="1"/>
</dbReference>
<keyword evidence="3" id="KW-1133">Transmembrane helix</keyword>
<dbReference type="GO" id="GO:0006935">
    <property type="term" value="P:chemotaxis"/>
    <property type="evidence" value="ECO:0007669"/>
    <property type="project" value="InterPro"/>
</dbReference>
<comment type="caution">
    <text evidence="10">The sequence shown here is derived from an EMBL/GenBank/DDBJ whole genome shotgun (WGS) entry which is preliminary data.</text>
</comment>
<keyword evidence="11" id="KW-1185">Reference proteome</keyword>
<dbReference type="PROSITE" id="PS50885">
    <property type="entry name" value="HAMP"/>
    <property type="match status" value="1"/>
</dbReference>
<evidence type="ECO:0000256" key="3">
    <source>
        <dbReference type="ARBA" id="ARBA00022989"/>
    </source>
</evidence>
<proteinExistence type="inferred from homology"/>
<dbReference type="STRING" id="858640.A3K86_09915"/>
<dbReference type="AlphaFoldDB" id="A0A178KHP0"/>
<evidence type="ECO:0000256" key="2">
    <source>
        <dbReference type="ARBA" id="ARBA00022692"/>
    </source>
</evidence>
<comment type="similarity">
    <text evidence="6">Belongs to the methyl-accepting chemotaxis (MCP) protein family.</text>
</comment>
<feature type="domain" description="HAMP" evidence="9">
    <location>
        <begin position="211"/>
        <end position="265"/>
    </location>
</feature>